<dbReference type="PANTHER" id="PTHR30346:SF28">
    <property type="entry name" value="HTH-TYPE TRANSCRIPTIONAL REGULATOR CYNR"/>
    <property type="match status" value="1"/>
</dbReference>
<keyword evidence="4" id="KW-0804">Transcription</keyword>
<dbReference type="Gene3D" id="1.10.10.10">
    <property type="entry name" value="Winged helix-like DNA-binding domain superfamily/Winged helix DNA-binding domain"/>
    <property type="match status" value="1"/>
</dbReference>
<evidence type="ECO:0000256" key="4">
    <source>
        <dbReference type="ARBA" id="ARBA00023163"/>
    </source>
</evidence>
<evidence type="ECO:0000256" key="3">
    <source>
        <dbReference type="ARBA" id="ARBA00023125"/>
    </source>
</evidence>
<dbReference type="InterPro" id="IPR000847">
    <property type="entry name" value="LysR_HTH_N"/>
</dbReference>
<dbReference type="RefSeq" id="WP_078927728.1">
    <property type="nucleotide sequence ID" value="NZ_FUXX01000001.1"/>
</dbReference>
<dbReference type="Proteomes" id="UP000242432">
    <property type="component" value="Unassembled WGS sequence"/>
</dbReference>
<dbReference type="AlphaFoldDB" id="A0A1T4UVK0"/>
<dbReference type="Pfam" id="PF00126">
    <property type="entry name" value="HTH_1"/>
    <property type="match status" value="1"/>
</dbReference>
<reference evidence="7" key="1">
    <citation type="submission" date="2017-02" db="EMBL/GenBank/DDBJ databases">
        <authorList>
            <person name="Varghese N."/>
            <person name="Submissions S."/>
        </authorList>
    </citation>
    <scope>NUCLEOTIDE SEQUENCE [LARGE SCALE GENOMIC DNA]</scope>
    <source>
        <strain evidence="7">DSM 3072</strain>
    </source>
</reference>
<comment type="similarity">
    <text evidence="1">Belongs to the LysR transcriptional regulatory family.</text>
</comment>
<dbReference type="SUPFAM" id="SSF53850">
    <property type="entry name" value="Periplasmic binding protein-like II"/>
    <property type="match status" value="1"/>
</dbReference>
<dbReference type="EMBL" id="FUXX01000001">
    <property type="protein sequence ID" value="SKA56658.1"/>
    <property type="molecule type" value="Genomic_DNA"/>
</dbReference>
<sequence length="300" mass="34187">MENRVLRYFVEMARVGNMSKAASNLHVTQPTMSRQLKELEDELNVKLFHRTNYSIKLTEAGILFLNRARDILSLVEKTKAEFASSDKSLDGNLYIGCPESDSIRYIAKTVMLLKEKGVNIRTHLHSANANDALERLNKGLDDLTFTVHDIRDSRYNIIDLPLYDQWGILLKESHPLAKKKAVSLADIEKEPLIVSKQGYEQLFPQWFSEESYSKLNITATYNLVYNGTLFVKEGLGICLIFSKLVSTENNEGLTFRPLTGVPRASLKLIWRKNNPLSPQANVFLDAFKREFVLDTVEQEG</sequence>
<dbReference type="InterPro" id="IPR036388">
    <property type="entry name" value="WH-like_DNA-bd_sf"/>
</dbReference>
<dbReference type="GO" id="GO:0032993">
    <property type="term" value="C:protein-DNA complex"/>
    <property type="evidence" value="ECO:0007669"/>
    <property type="project" value="TreeGrafter"/>
</dbReference>
<keyword evidence="7" id="KW-1185">Reference proteome</keyword>
<dbReference type="InterPro" id="IPR005119">
    <property type="entry name" value="LysR_subst-bd"/>
</dbReference>
<dbReference type="Pfam" id="PF03466">
    <property type="entry name" value="LysR_substrate"/>
    <property type="match status" value="1"/>
</dbReference>
<dbReference type="GO" id="GO:0003677">
    <property type="term" value="F:DNA binding"/>
    <property type="evidence" value="ECO:0007669"/>
    <property type="project" value="UniProtKB-KW"/>
</dbReference>
<feature type="domain" description="HTH lysR-type" evidence="5">
    <location>
        <begin position="1"/>
        <end position="58"/>
    </location>
</feature>
<dbReference type="CDD" id="cd05466">
    <property type="entry name" value="PBP2_LTTR_substrate"/>
    <property type="match status" value="1"/>
</dbReference>
<evidence type="ECO:0000259" key="5">
    <source>
        <dbReference type="PROSITE" id="PS50931"/>
    </source>
</evidence>
<proteinExistence type="inferred from homology"/>
<dbReference type="FunFam" id="1.10.10.10:FF:000001">
    <property type="entry name" value="LysR family transcriptional regulator"/>
    <property type="match status" value="1"/>
</dbReference>
<evidence type="ECO:0000313" key="7">
    <source>
        <dbReference type="Proteomes" id="UP000242432"/>
    </source>
</evidence>
<keyword evidence="3 6" id="KW-0238">DNA-binding</keyword>
<keyword evidence="2" id="KW-0805">Transcription regulation</keyword>
<dbReference type="PRINTS" id="PR00039">
    <property type="entry name" value="HTHLYSR"/>
</dbReference>
<accession>A0A1T4UVK0</accession>
<evidence type="ECO:0000256" key="2">
    <source>
        <dbReference type="ARBA" id="ARBA00023015"/>
    </source>
</evidence>
<evidence type="ECO:0000256" key="1">
    <source>
        <dbReference type="ARBA" id="ARBA00009437"/>
    </source>
</evidence>
<dbReference type="PROSITE" id="PS50931">
    <property type="entry name" value="HTH_LYSR"/>
    <property type="match status" value="1"/>
</dbReference>
<name>A0A1T4UVK0_9GAMM</name>
<dbReference type="GO" id="GO:0003700">
    <property type="term" value="F:DNA-binding transcription factor activity"/>
    <property type="evidence" value="ECO:0007669"/>
    <property type="project" value="InterPro"/>
</dbReference>
<dbReference type="InterPro" id="IPR036390">
    <property type="entry name" value="WH_DNA-bd_sf"/>
</dbReference>
<protein>
    <submittedName>
        <fullName evidence="6">DNA-binding transcriptional regulator, LysR family</fullName>
    </submittedName>
</protein>
<dbReference type="SUPFAM" id="SSF46785">
    <property type="entry name" value="Winged helix' DNA-binding domain"/>
    <property type="match status" value="1"/>
</dbReference>
<organism evidence="6 7">
    <name type="scientific">Succinivibrio dextrinosolvens DSM 3072</name>
    <dbReference type="NCBI Taxonomy" id="1123324"/>
    <lineage>
        <taxon>Bacteria</taxon>
        <taxon>Pseudomonadati</taxon>
        <taxon>Pseudomonadota</taxon>
        <taxon>Gammaproteobacteria</taxon>
        <taxon>Aeromonadales</taxon>
        <taxon>Succinivibrionaceae</taxon>
        <taxon>Succinivibrio</taxon>
    </lineage>
</organism>
<dbReference type="Gene3D" id="3.40.190.10">
    <property type="entry name" value="Periplasmic binding protein-like II"/>
    <property type="match status" value="2"/>
</dbReference>
<gene>
    <name evidence="6" type="ORF">SAMN02745213_00054</name>
</gene>
<evidence type="ECO:0000313" key="6">
    <source>
        <dbReference type="EMBL" id="SKA56658.1"/>
    </source>
</evidence>
<dbReference type="PANTHER" id="PTHR30346">
    <property type="entry name" value="TRANSCRIPTIONAL DUAL REGULATOR HCAR-RELATED"/>
    <property type="match status" value="1"/>
</dbReference>